<feature type="region of interest" description="Disordered" evidence="7">
    <location>
        <begin position="321"/>
        <end position="366"/>
    </location>
</feature>
<evidence type="ECO:0000256" key="5">
    <source>
        <dbReference type="ARBA" id="ARBA00023242"/>
    </source>
</evidence>
<keyword evidence="5" id="KW-0539">Nucleus</keyword>
<reference evidence="11" key="1">
    <citation type="submission" date="2021-03" db="EMBL/GenBank/DDBJ databases">
        <authorList>
            <person name="Li Z."/>
            <person name="Yang C."/>
        </authorList>
    </citation>
    <scope>NUCLEOTIDE SEQUENCE</scope>
    <source>
        <strain evidence="11">Dzin_1.0</strain>
        <tissue evidence="11">Leaf</tissue>
    </source>
</reference>
<protein>
    <recommendedName>
        <fullName evidence="3">Condensin-2 complex subunit H2</fullName>
    </recommendedName>
    <alternativeName>
        <fullName evidence="6">Non-SMC condensin II complex subunit H2</fullName>
    </alternativeName>
</protein>
<dbReference type="AlphaFoldDB" id="A0A9D5C5X9"/>
<dbReference type="InterPro" id="IPR031737">
    <property type="entry name" value="CNDH2_C"/>
</dbReference>
<feature type="compositionally biased region" description="Basic and acidic residues" evidence="7">
    <location>
        <begin position="205"/>
        <end position="223"/>
    </location>
</feature>
<feature type="region of interest" description="Disordered" evidence="7">
    <location>
        <begin position="135"/>
        <end position="168"/>
    </location>
</feature>
<evidence type="ECO:0000259" key="8">
    <source>
        <dbReference type="Pfam" id="PF06278"/>
    </source>
</evidence>
<feature type="compositionally biased region" description="Polar residues" evidence="7">
    <location>
        <begin position="146"/>
        <end position="161"/>
    </location>
</feature>
<evidence type="ECO:0000256" key="4">
    <source>
        <dbReference type="ARBA" id="ARBA00023067"/>
    </source>
</evidence>
<evidence type="ECO:0000259" key="9">
    <source>
        <dbReference type="Pfam" id="PF16858"/>
    </source>
</evidence>
<comment type="caution">
    <text evidence="11">The sequence shown here is derived from an EMBL/GenBank/DDBJ whole genome shotgun (WGS) entry which is preliminary data.</text>
</comment>
<keyword evidence="4" id="KW-0226">DNA condensation</keyword>
<sequence length="542" mass="60320">MSEQEDFLAANDGAVGTSTGEKFHILQPNRDLQSNWEVDLARNLEDYLLKICSGEISVEAKNSLDDRLNKDETNQFVKPPANLFVLEGDCLDASGDAGELETYLLATCNFYGDFLLLDPCDAGAVNSFLNTDPLEKEHTAPHRGSSVRSKSQRSFYPSPTGRSKEAIHLSSPCNNQDAYLNQFPVNNCNFEISNDNQCSAPHGDTSFHQDDTWNGREPFADVRDDSDDDSEDPWKPLNPHEPGTLKIRPFKKGFYGKQKGGPAIHNNKLYSVKSQFPLAKLDGTISSEFAEVVEAQLHEQERPHTSDSLFEKLRRSLVLGEQADASGDNKDGNDDNGDDTDLPDFGQAEFDSVPNVDPMDIDSPLNLEKHVGSTVDHDEAEVFSQDDFDSNANLEELCKSHLDALLASIAETEKQTELATRVSSWNHRIESMLEEQDRRPAFDIHYYGERILDKLSLEVDSGGSTSFANVVMGQPKHEVARAFSALLQLVNNGDVELQRSQSSEKVFCYTTPFHVKLLKTSRGEEPAKKRVKRGCKPILTSL</sequence>
<dbReference type="Proteomes" id="UP001085076">
    <property type="component" value="Miscellaneous, Linkage group lg07"/>
</dbReference>
<comment type="subcellular location">
    <subcellularLocation>
        <location evidence="1">Nucleus</location>
    </subcellularLocation>
</comment>
<dbReference type="PANTHER" id="PTHR14324">
    <property type="entry name" value="CONDENSIN-2 COMPLEX SUBUNIT H2"/>
    <property type="match status" value="1"/>
</dbReference>
<dbReference type="InterPro" id="IPR009378">
    <property type="entry name" value="H2_N"/>
</dbReference>
<evidence type="ECO:0000256" key="6">
    <source>
        <dbReference type="ARBA" id="ARBA00030479"/>
    </source>
</evidence>
<dbReference type="Pfam" id="PF16858">
    <property type="entry name" value="CNDH2_C"/>
    <property type="match status" value="1"/>
</dbReference>
<dbReference type="InterPro" id="IPR031739">
    <property type="entry name" value="Ncaph2"/>
</dbReference>
<organism evidence="11 12">
    <name type="scientific">Dioscorea zingiberensis</name>
    <dbReference type="NCBI Taxonomy" id="325984"/>
    <lineage>
        <taxon>Eukaryota</taxon>
        <taxon>Viridiplantae</taxon>
        <taxon>Streptophyta</taxon>
        <taxon>Embryophyta</taxon>
        <taxon>Tracheophyta</taxon>
        <taxon>Spermatophyta</taxon>
        <taxon>Magnoliopsida</taxon>
        <taxon>Liliopsida</taxon>
        <taxon>Dioscoreales</taxon>
        <taxon>Dioscoreaceae</taxon>
        <taxon>Dioscorea</taxon>
    </lineage>
</organism>
<dbReference type="InterPro" id="IPR031719">
    <property type="entry name" value="H2_M"/>
</dbReference>
<evidence type="ECO:0000256" key="2">
    <source>
        <dbReference type="ARBA" id="ARBA00007844"/>
    </source>
</evidence>
<evidence type="ECO:0000313" key="12">
    <source>
        <dbReference type="Proteomes" id="UP001085076"/>
    </source>
</evidence>
<dbReference type="PANTHER" id="PTHR14324:SF3">
    <property type="entry name" value="CONDENSIN-2 COMPLEX SUBUNIT H2"/>
    <property type="match status" value="1"/>
</dbReference>
<proteinExistence type="inferred from homology"/>
<feature type="domain" description="Condensin-2 complex subunit H2 C-terminal" evidence="9">
    <location>
        <begin position="394"/>
        <end position="524"/>
    </location>
</feature>
<gene>
    <name evidence="11" type="ORF">J5N97_023830</name>
</gene>
<dbReference type="GO" id="GO:0003682">
    <property type="term" value="F:chromatin binding"/>
    <property type="evidence" value="ECO:0007669"/>
    <property type="project" value="TreeGrafter"/>
</dbReference>
<comment type="similarity">
    <text evidence="2">Belongs to the CND2 H2 (condensin-2 subunit 2) family.</text>
</comment>
<dbReference type="GO" id="GO:0005634">
    <property type="term" value="C:nucleus"/>
    <property type="evidence" value="ECO:0007669"/>
    <property type="project" value="UniProtKB-SubCell"/>
</dbReference>
<dbReference type="OrthoDB" id="10038475at2759"/>
<evidence type="ECO:0000256" key="7">
    <source>
        <dbReference type="SAM" id="MobiDB-lite"/>
    </source>
</evidence>
<dbReference type="Pfam" id="PF06278">
    <property type="entry name" value="CNDH2_N"/>
    <property type="match status" value="1"/>
</dbReference>
<evidence type="ECO:0000259" key="10">
    <source>
        <dbReference type="Pfam" id="PF16869"/>
    </source>
</evidence>
<evidence type="ECO:0000256" key="1">
    <source>
        <dbReference type="ARBA" id="ARBA00004123"/>
    </source>
</evidence>
<keyword evidence="12" id="KW-1185">Reference proteome</keyword>
<evidence type="ECO:0000313" key="11">
    <source>
        <dbReference type="EMBL" id="KAJ0966913.1"/>
    </source>
</evidence>
<dbReference type="Pfam" id="PF16869">
    <property type="entry name" value="CNDH2_M"/>
    <property type="match status" value="1"/>
</dbReference>
<evidence type="ECO:0000256" key="3">
    <source>
        <dbReference type="ARBA" id="ARBA00016903"/>
    </source>
</evidence>
<dbReference type="EMBL" id="JAGGNH010000007">
    <property type="protein sequence ID" value="KAJ0966913.1"/>
    <property type="molecule type" value="Genomic_DNA"/>
</dbReference>
<dbReference type="GO" id="GO:0051306">
    <property type="term" value="P:mitotic sister chromatid separation"/>
    <property type="evidence" value="ECO:0007669"/>
    <property type="project" value="TreeGrafter"/>
</dbReference>
<dbReference type="GO" id="GO:0000796">
    <property type="term" value="C:condensin complex"/>
    <property type="evidence" value="ECO:0007669"/>
    <property type="project" value="TreeGrafter"/>
</dbReference>
<dbReference type="GO" id="GO:0010032">
    <property type="term" value="P:meiotic chromosome condensation"/>
    <property type="evidence" value="ECO:0007669"/>
    <property type="project" value="TreeGrafter"/>
</dbReference>
<feature type="domain" description="Condensin II complex subunit H2 N-terminal" evidence="8">
    <location>
        <begin position="22"/>
        <end position="61"/>
    </location>
</feature>
<reference evidence="11" key="2">
    <citation type="journal article" date="2022" name="Hortic Res">
        <title>The genome of Dioscorea zingiberensis sheds light on the biosynthesis, origin and evolution of the medicinally important diosgenin saponins.</title>
        <authorList>
            <person name="Li Y."/>
            <person name="Tan C."/>
            <person name="Li Z."/>
            <person name="Guo J."/>
            <person name="Li S."/>
            <person name="Chen X."/>
            <person name="Wang C."/>
            <person name="Dai X."/>
            <person name="Yang H."/>
            <person name="Song W."/>
            <person name="Hou L."/>
            <person name="Xu J."/>
            <person name="Tong Z."/>
            <person name="Xu A."/>
            <person name="Yuan X."/>
            <person name="Wang W."/>
            <person name="Yang Q."/>
            <person name="Chen L."/>
            <person name="Sun Z."/>
            <person name="Wang K."/>
            <person name="Pan B."/>
            <person name="Chen J."/>
            <person name="Bao Y."/>
            <person name="Liu F."/>
            <person name="Qi X."/>
            <person name="Gang D.R."/>
            <person name="Wen J."/>
            <person name="Li J."/>
        </authorList>
    </citation>
    <scope>NUCLEOTIDE SEQUENCE</scope>
    <source>
        <strain evidence="11">Dzin_1.0</strain>
    </source>
</reference>
<name>A0A9D5C5X9_9LILI</name>
<feature type="region of interest" description="Disordered" evidence="7">
    <location>
        <begin position="201"/>
        <end position="248"/>
    </location>
</feature>
<accession>A0A9D5C5X9</accession>
<feature type="domain" description="Condensin II complex subunit H2 middle" evidence="10">
    <location>
        <begin position="78"/>
        <end position="229"/>
    </location>
</feature>